<dbReference type="RefSeq" id="WP_143777066.1">
    <property type="nucleotide sequence ID" value="NZ_VKKU01000002.1"/>
</dbReference>
<protein>
    <recommendedName>
        <fullName evidence="4">PepSY domain-containing protein</fullName>
    </recommendedName>
</protein>
<dbReference type="EMBL" id="VKKU01000002">
    <property type="protein sequence ID" value="TSB01846.1"/>
    <property type="molecule type" value="Genomic_DNA"/>
</dbReference>
<keyword evidence="3" id="KW-1185">Reference proteome</keyword>
<evidence type="ECO:0000256" key="1">
    <source>
        <dbReference type="SAM" id="SignalP"/>
    </source>
</evidence>
<organism evidence="2 3">
    <name type="scientific">Sphingorhabdus contaminans</name>
    <dbReference type="NCBI Taxonomy" id="1343899"/>
    <lineage>
        <taxon>Bacteria</taxon>
        <taxon>Pseudomonadati</taxon>
        <taxon>Pseudomonadota</taxon>
        <taxon>Alphaproteobacteria</taxon>
        <taxon>Sphingomonadales</taxon>
        <taxon>Sphingomonadaceae</taxon>
        <taxon>Sphingorhabdus</taxon>
    </lineage>
</organism>
<reference evidence="2 3" key="1">
    <citation type="submission" date="2019-07" db="EMBL/GenBank/DDBJ databases">
        <authorList>
            <person name="Park M."/>
        </authorList>
    </citation>
    <scope>NUCLEOTIDE SEQUENCE [LARGE SCALE GENOMIC DNA]</scope>
    <source>
        <strain evidence="2 3">KCTC32445</strain>
    </source>
</reference>
<dbReference type="OrthoDB" id="594865at2"/>
<dbReference type="Proteomes" id="UP000320160">
    <property type="component" value="Unassembled WGS sequence"/>
</dbReference>
<gene>
    <name evidence="2" type="ORF">FOM92_11815</name>
</gene>
<name>A0A553WAY6_9SPHN</name>
<proteinExistence type="predicted"/>
<keyword evidence="1" id="KW-0732">Signal</keyword>
<sequence length="266" mass="29050">MKQFGKTTLAVLVATSLLAQGTMAVAAPPGSVRDLVGARAAGGESTLEERGFTMHHGLTKDGGKVTYWWNPNTKECVKVDTYDGKFDTIDLAKNSDCNQKGGNGDKTAVAIAGVAALLGVAALASKSHDRGDKYSDQTSTAEYERGYRDGLYNQSYHNYGRSNAYSDGYSKGTEQRGYETSYRSNNYHGGGYSAHAYVGDLRGQSRSYAVSQLMSRGFVVRDNKKTDEGRYFTFWNEGAEQCVVMTSSNGYVNSIENVSKRTCRDW</sequence>
<accession>A0A553WAY6</accession>
<evidence type="ECO:0000313" key="2">
    <source>
        <dbReference type="EMBL" id="TSB01846.1"/>
    </source>
</evidence>
<feature type="chain" id="PRO_5022099813" description="PepSY domain-containing protein" evidence="1">
    <location>
        <begin position="27"/>
        <end position="266"/>
    </location>
</feature>
<evidence type="ECO:0000313" key="3">
    <source>
        <dbReference type="Proteomes" id="UP000320160"/>
    </source>
</evidence>
<feature type="signal peptide" evidence="1">
    <location>
        <begin position="1"/>
        <end position="26"/>
    </location>
</feature>
<dbReference type="AlphaFoldDB" id="A0A553WAY6"/>
<evidence type="ECO:0008006" key="4">
    <source>
        <dbReference type="Google" id="ProtNLM"/>
    </source>
</evidence>
<comment type="caution">
    <text evidence="2">The sequence shown here is derived from an EMBL/GenBank/DDBJ whole genome shotgun (WGS) entry which is preliminary data.</text>
</comment>